<dbReference type="Gene3D" id="3.30.1050.10">
    <property type="entry name" value="SCP2 sterol-binding domain"/>
    <property type="match status" value="1"/>
</dbReference>
<proteinExistence type="predicted"/>
<keyword evidence="2" id="KW-1185">Reference proteome</keyword>
<dbReference type="AlphaFoldDB" id="A0A7L4PAJ8"/>
<dbReference type="SUPFAM" id="SSF55718">
    <property type="entry name" value="SCP-like"/>
    <property type="match status" value="1"/>
</dbReference>
<dbReference type="InterPro" id="IPR036527">
    <property type="entry name" value="SCP2_sterol-bd_dom_sf"/>
</dbReference>
<gene>
    <name evidence="1" type="ORF">HC235_07355</name>
</gene>
<dbReference type="EMBL" id="JAAVJF010000003">
    <property type="protein sequence ID" value="NYR15752.1"/>
    <property type="molecule type" value="Genomic_DNA"/>
</dbReference>
<dbReference type="OMA" id="PTQNWAD"/>
<evidence type="ECO:0000313" key="1">
    <source>
        <dbReference type="EMBL" id="NYR15752.1"/>
    </source>
</evidence>
<organism evidence="1 2">
    <name type="scientific">Pyrobaculum arsenaticum</name>
    <dbReference type="NCBI Taxonomy" id="121277"/>
    <lineage>
        <taxon>Archaea</taxon>
        <taxon>Thermoproteota</taxon>
        <taxon>Thermoprotei</taxon>
        <taxon>Thermoproteales</taxon>
        <taxon>Thermoproteaceae</taxon>
        <taxon>Pyrobaculum</taxon>
    </lineage>
</organism>
<comment type="caution">
    <text evidence="1">The sequence shown here is derived from an EMBL/GenBank/DDBJ whole genome shotgun (WGS) entry which is preliminary data.</text>
</comment>
<protein>
    <submittedName>
        <fullName evidence="1">Sterol carrier protein</fullName>
    </submittedName>
</protein>
<reference evidence="1 2" key="1">
    <citation type="journal article" date="2020" name="Nat. Commun.">
        <title>The structures of two archaeal type IV pili illuminate evolutionary relationships.</title>
        <authorList>
            <person name="Wang F."/>
            <person name="Baquero D.P."/>
            <person name="Su Z."/>
            <person name="Beltran L.C."/>
            <person name="Prangishvili D."/>
            <person name="Krupovic M."/>
            <person name="Egelman E.H."/>
        </authorList>
    </citation>
    <scope>NUCLEOTIDE SEQUENCE [LARGE SCALE GENOMIC DNA]</scope>
    <source>
        <strain evidence="1 2">2GA</strain>
    </source>
</reference>
<evidence type="ECO:0000313" key="2">
    <source>
        <dbReference type="Proteomes" id="UP000554766"/>
    </source>
</evidence>
<accession>A0A7L4PAJ8</accession>
<dbReference type="Proteomes" id="UP000554766">
    <property type="component" value="Unassembled WGS sequence"/>
</dbReference>
<sequence length="125" mass="13687">MFRPTQNWADQLCRELSYNGAEGVMVIKAVDAPAEISPSGILTLSLEFRNGSCVRAVLAEADQDGEYVIEGSYDVFMKIFEGKLPAFAAFALGKLRLVKGPLSRLADYMPLALEIVNKARRVAGF</sequence>
<name>A0A7L4PAJ8_9CREN</name>